<dbReference type="EMBL" id="KP900975">
    <property type="protein sequence ID" value="AKE35607.1"/>
    <property type="molecule type" value="Genomic_DNA"/>
</dbReference>
<feature type="transmembrane region" description="Helical" evidence="1">
    <location>
        <begin position="53"/>
        <end position="75"/>
    </location>
</feature>
<feature type="transmembrane region" description="Helical" evidence="1">
    <location>
        <begin position="87"/>
        <end position="105"/>
    </location>
</feature>
<keyword evidence="1" id="KW-1133">Transmembrane helix</keyword>
<name>A0A0F6QTR3_PECMA</name>
<proteinExistence type="predicted"/>
<organism evidence="2">
    <name type="scientific">Pecten maximus</name>
    <name type="common">King scallop</name>
    <name type="synonym">Pilgrim's clam</name>
    <dbReference type="NCBI Taxonomy" id="6579"/>
    <lineage>
        <taxon>Eukaryota</taxon>
        <taxon>Metazoa</taxon>
        <taxon>Spiralia</taxon>
        <taxon>Lophotrochozoa</taxon>
        <taxon>Mollusca</taxon>
        <taxon>Bivalvia</taxon>
        <taxon>Autobranchia</taxon>
        <taxon>Pteriomorphia</taxon>
        <taxon>Pectinida</taxon>
        <taxon>Pectinoidea</taxon>
        <taxon>Pectinidae</taxon>
        <taxon>Pecten</taxon>
    </lineage>
</organism>
<feature type="transmembrane region" description="Helical" evidence="1">
    <location>
        <begin position="30"/>
        <end position="47"/>
    </location>
</feature>
<geneLocation type="mitochondrion" evidence="2"/>
<accession>A0A0F6QTR3</accession>
<protein>
    <submittedName>
        <fullName evidence="2">NADH dehydrogenase subunit 6</fullName>
    </submittedName>
</protein>
<keyword evidence="1" id="KW-0472">Membrane</keyword>
<feature type="transmembrane region" description="Helical" evidence="1">
    <location>
        <begin position="135"/>
        <end position="155"/>
    </location>
</feature>
<sequence length="175" mass="18899">MKVWYLLWVVAVVLLVGIGSLVNPQAVGSFCFFLVLLGCLVCGYSGSVWLSHFIFLSFLGGMLVVFLYAVALAPSPYFESISGRMSSPLKVIGALVAFSCLLVYAEGWGCYLDVLCSGLFEVPLFHDPEMVDSSWAGSVSFLFLAVLLAVCMVSITKLCSYNSQGSLRGVRSTMS</sequence>
<evidence type="ECO:0000313" key="2">
    <source>
        <dbReference type="EMBL" id="AKE35607.1"/>
    </source>
</evidence>
<evidence type="ECO:0000256" key="1">
    <source>
        <dbReference type="SAM" id="Phobius"/>
    </source>
</evidence>
<gene>
    <name evidence="2" type="primary">nad6</name>
</gene>
<feature type="transmembrane region" description="Helical" evidence="1">
    <location>
        <begin position="6"/>
        <end position="23"/>
    </location>
</feature>
<keyword evidence="2" id="KW-0496">Mitochondrion</keyword>
<reference evidence="2" key="1">
    <citation type="journal article" date="2015" name="Biochem. Syst. Ecol.">
        <title>The mitochondrial genomes of Pecten albicans and Pecten maximus (Bivalvia: Pectinidae) reveal a novel gene arrangement with low genetic differentiation.</title>
        <authorList>
            <person name="Marin A."/>
            <person name="Fujimoto T."/>
            <person name="Arai K."/>
        </authorList>
    </citation>
    <scope>NUCLEOTIDE SEQUENCE</scope>
</reference>
<dbReference type="AlphaFoldDB" id="A0A0F6QTR3"/>
<keyword evidence="1" id="KW-0812">Transmembrane</keyword>